<dbReference type="OrthoDB" id="9789566at2"/>
<evidence type="ECO:0000256" key="1">
    <source>
        <dbReference type="ARBA" id="ARBA00023015"/>
    </source>
</evidence>
<evidence type="ECO:0000259" key="5">
    <source>
        <dbReference type="PROSITE" id="PS50977"/>
    </source>
</evidence>
<dbReference type="Gene3D" id="1.10.10.60">
    <property type="entry name" value="Homeodomain-like"/>
    <property type="match status" value="1"/>
</dbReference>
<evidence type="ECO:0000313" key="7">
    <source>
        <dbReference type="Proteomes" id="UP000225740"/>
    </source>
</evidence>
<sequence length="213" mass="23877">MACRPTTAESHVTTSERLIEAATAEFADKGLKDANLRDICALADVNLNAVRYHFGGKEALYVAAVKHAHRSVMGDIRPPSDESTSPEDRLREIISMLLNLALGQQRPLTAEHKLMHREFSDPTEATVQVARAFAKPMFMALRSAISEMLPADTSAIERNMLTTSVIGQCMHFKFGRQIDELIIPKSEFRKFTMKRLTDHIYRVTLAAIRDYSA</sequence>
<dbReference type="Gene3D" id="1.10.357.10">
    <property type="entry name" value="Tetracycline Repressor, domain 2"/>
    <property type="match status" value="1"/>
</dbReference>
<dbReference type="PROSITE" id="PS50977">
    <property type="entry name" value="HTH_TETR_2"/>
    <property type="match status" value="1"/>
</dbReference>
<reference evidence="6 7" key="1">
    <citation type="submission" date="2017-06" db="EMBL/GenBank/DDBJ databases">
        <title>Description of Rhodopirellula bahusiensis sp. nov.</title>
        <authorList>
            <person name="Kizina J."/>
            <person name="Harder J."/>
        </authorList>
    </citation>
    <scope>NUCLEOTIDE SEQUENCE [LARGE SCALE GENOMIC DNA]</scope>
    <source>
        <strain evidence="6 7">SWK21</strain>
    </source>
</reference>
<keyword evidence="3" id="KW-0804">Transcription</keyword>
<evidence type="ECO:0000256" key="3">
    <source>
        <dbReference type="ARBA" id="ARBA00023163"/>
    </source>
</evidence>
<keyword evidence="1" id="KW-0805">Transcription regulation</keyword>
<dbReference type="GO" id="GO:0003700">
    <property type="term" value="F:DNA-binding transcription factor activity"/>
    <property type="evidence" value="ECO:0007669"/>
    <property type="project" value="TreeGrafter"/>
</dbReference>
<dbReference type="GeneID" id="90611502"/>
<dbReference type="PANTHER" id="PTHR30055:SF234">
    <property type="entry name" value="HTH-TYPE TRANSCRIPTIONAL REGULATOR BETI"/>
    <property type="match status" value="1"/>
</dbReference>
<dbReference type="SUPFAM" id="SSF46689">
    <property type="entry name" value="Homeodomain-like"/>
    <property type="match status" value="1"/>
</dbReference>
<comment type="caution">
    <text evidence="6">The sequence shown here is derived from an EMBL/GenBank/DDBJ whole genome shotgun (WGS) entry which is preliminary data.</text>
</comment>
<dbReference type="InterPro" id="IPR050109">
    <property type="entry name" value="HTH-type_TetR-like_transc_reg"/>
</dbReference>
<protein>
    <recommendedName>
        <fullName evidence="5">HTH tetR-type domain-containing protein</fullName>
    </recommendedName>
</protein>
<dbReference type="GO" id="GO:0000976">
    <property type="term" value="F:transcription cis-regulatory region binding"/>
    <property type="evidence" value="ECO:0007669"/>
    <property type="project" value="TreeGrafter"/>
</dbReference>
<evidence type="ECO:0000256" key="4">
    <source>
        <dbReference type="PROSITE-ProRule" id="PRU00335"/>
    </source>
</evidence>
<keyword evidence="7" id="KW-1185">Reference proteome</keyword>
<dbReference type="SUPFAM" id="SSF48498">
    <property type="entry name" value="Tetracyclin repressor-like, C-terminal domain"/>
    <property type="match status" value="1"/>
</dbReference>
<dbReference type="Proteomes" id="UP000225740">
    <property type="component" value="Unassembled WGS sequence"/>
</dbReference>
<dbReference type="InterPro" id="IPR009057">
    <property type="entry name" value="Homeodomain-like_sf"/>
</dbReference>
<gene>
    <name evidence="6" type="ORF">CEE69_26830</name>
</gene>
<dbReference type="AlphaFoldDB" id="A0A2G1VZM2"/>
<dbReference type="InterPro" id="IPR001647">
    <property type="entry name" value="HTH_TetR"/>
</dbReference>
<dbReference type="EMBL" id="NIZW01000030">
    <property type="protein sequence ID" value="PHQ32238.1"/>
    <property type="molecule type" value="Genomic_DNA"/>
</dbReference>
<evidence type="ECO:0000256" key="2">
    <source>
        <dbReference type="ARBA" id="ARBA00023125"/>
    </source>
</evidence>
<evidence type="ECO:0000313" key="6">
    <source>
        <dbReference type="EMBL" id="PHQ32238.1"/>
    </source>
</evidence>
<keyword evidence="2 4" id="KW-0238">DNA-binding</keyword>
<feature type="domain" description="HTH tetR-type" evidence="5">
    <location>
        <begin position="12"/>
        <end position="72"/>
    </location>
</feature>
<name>A0A2G1VZM2_9BACT</name>
<dbReference type="RefSeq" id="WP_099263689.1">
    <property type="nucleotide sequence ID" value="NZ_NIZW01000030.1"/>
</dbReference>
<proteinExistence type="predicted"/>
<feature type="DNA-binding region" description="H-T-H motif" evidence="4">
    <location>
        <begin position="35"/>
        <end position="54"/>
    </location>
</feature>
<accession>A0A2G1VZM2</accession>
<dbReference type="InterPro" id="IPR015292">
    <property type="entry name" value="Tscrpt_reg_YbiH_C"/>
</dbReference>
<dbReference type="Pfam" id="PF00440">
    <property type="entry name" value="TetR_N"/>
    <property type="match status" value="1"/>
</dbReference>
<dbReference type="InterPro" id="IPR036271">
    <property type="entry name" value="Tet_transcr_reg_TetR-rel_C_sf"/>
</dbReference>
<dbReference type="Pfam" id="PF09209">
    <property type="entry name" value="CecR_C"/>
    <property type="match status" value="1"/>
</dbReference>
<dbReference type="PANTHER" id="PTHR30055">
    <property type="entry name" value="HTH-TYPE TRANSCRIPTIONAL REGULATOR RUTR"/>
    <property type="match status" value="1"/>
</dbReference>
<organism evidence="6 7">
    <name type="scientific">Rhodopirellula bahusiensis</name>
    <dbReference type="NCBI Taxonomy" id="2014065"/>
    <lineage>
        <taxon>Bacteria</taxon>
        <taxon>Pseudomonadati</taxon>
        <taxon>Planctomycetota</taxon>
        <taxon>Planctomycetia</taxon>
        <taxon>Pirellulales</taxon>
        <taxon>Pirellulaceae</taxon>
        <taxon>Rhodopirellula</taxon>
    </lineage>
</organism>